<proteinExistence type="inferred from homology"/>
<organism evidence="4 5">
    <name type="scientific">Ophiobolus disseminans</name>
    <dbReference type="NCBI Taxonomy" id="1469910"/>
    <lineage>
        <taxon>Eukaryota</taxon>
        <taxon>Fungi</taxon>
        <taxon>Dikarya</taxon>
        <taxon>Ascomycota</taxon>
        <taxon>Pezizomycotina</taxon>
        <taxon>Dothideomycetes</taxon>
        <taxon>Pleosporomycetidae</taxon>
        <taxon>Pleosporales</taxon>
        <taxon>Pleosporineae</taxon>
        <taxon>Phaeosphaeriaceae</taxon>
        <taxon>Ophiobolus</taxon>
    </lineage>
</organism>
<dbReference type="Pfam" id="PF00106">
    <property type="entry name" value="adh_short"/>
    <property type="match status" value="1"/>
</dbReference>
<evidence type="ECO:0000259" key="3">
    <source>
        <dbReference type="SMART" id="SM00822"/>
    </source>
</evidence>
<evidence type="ECO:0000256" key="1">
    <source>
        <dbReference type="ARBA" id="ARBA00006484"/>
    </source>
</evidence>
<keyword evidence="5" id="KW-1185">Reference proteome</keyword>
<dbReference type="InterPro" id="IPR002347">
    <property type="entry name" value="SDR_fam"/>
</dbReference>
<keyword evidence="2" id="KW-0560">Oxidoreductase</keyword>
<accession>A0A6A7A330</accession>
<dbReference type="GO" id="GO:0016491">
    <property type="term" value="F:oxidoreductase activity"/>
    <property type="evidence" value="ECO:0007669"/>
    <property type="project" value="UniProtKB-KW"/>
</dbReference>
<dbReference type="PANTHER" id="PTHR24320:SF152">
    <property type="entry name" value="SHORT-CHAIN DEHYDROGENASE_REDUCTASE FAMILY PROTEIN"/>
    <property type="match status" value="1"/>
</dbReference>
<protein>
    <submittedName>
        <fullName evidence="4">NAD(P)-binding protein</fullName>
    </submittedName>
</protein>
<evidence type="ECO:0000313" key="5">
    <source>
        <dbReference type="Proteomes" id="UP000799424"/>
    </source>
</evidence>
<dbReference type="PRINTS" id="PR00081">
    <property type="entry name" value="GDHRDH"/>
</dbReference>
<evidence type="ECO:0000256" key="2">
    <source>
        <dbReference type="ARBA" id="ARBA00023002"/>
    </source>
</evidence>
<dbReference type="Proteomes" id="UP000799424">
    <property type="component" value="Unassembled WGS sequence"/>
</dbReference>
<dbReference type="SUPFAM" id="SSF51735">
    <property type="entry name" value="NAD(P)-binding Rossmann-fold domains"/>
    <property type="match status" value="1"/>
</dbReference>
<sequence>MSDSNYTSTVLITGGTQGLGYHCALSLARSLPPTTLIVLASRTDPSASAASINTQLKQDNVVYLSLDLGTLDSVRTFASTWPTSYPPISALILNAGIQLLGPLSHTADGIEKHFGINHVAHALLFHLLVPHLSSDARIIVVTSGLHDPEQGKKWGLLTRYTTAAAAAYPTGQDLKWTGRERYATSKAANCIWAFALSRHIASIPQHSAKTVLAFDPGLMFGTNFARDASRVLKVLNAYVLPRLTPLLRVLVNGNINTPAESGGNMAWLVTAAELAGKKGVYFEKRGKREASVQARDEGCQEELWGWTVGKVAGDAEERQRFGRVG</sequence>
<comment type="similarity">
    <text evidence="1">Belongs to the short-chain dehydrogenases/reductases (SDR) family.</text>
</comment>
<dbReference type="SMART" id="SM00822">
    <property type="entry name" value="PKS_KR"/>
    <property type="match status" value="1"/>
</dbReference>
<dbReference type="OrthoDB" id="542013at2759"/>
<reference evidence="4" key="1">
    <citation type="journal article" date="2020" name="Stud. Mycol.">
        <title>101 Dothideomycetes genomes: a test case for predicting lifestyles and emergence of pathogens.</title>
        <authorList>
            <person name="Haridas S."/>
            <person name="Albert R."/>
            <person name="Binder M."/>
            <person name="Bloem J."/>
            <person name="Labutti K."/>
            <person name="Salamov A."/>
            <person name="Andreopoulos B."/>
            <person name="Baker S."/>
            <person name="Barry K."/>
            <person name="Bills G."/>
            <person name="Bluhm B."/>
            <person name="Cannon C."/>
            <person name="Castanera R."/>
            <person name="Culley D."/>
            <person name="Daum C."/>
            <person name="Ezra D."/>
            <person name="Gonzalez J."/>
            <person name="Henrissat B."/>
            <person name="Kuo A."/>
            <person name="Liang C."/>
            <person name="Lipzen A."/>
            <person name="Lutzoni F."/>
            <person name="Magnuson J."/>
            <person name="Mondo S."/>
            <person name="Nolan M."/>
            <person name="Ohm R."/>
            <person name="Pangilinan J."/>
            <person name="Park H.-J."/>
            <person name="Ramirez L."/>
            <person name="Alfaro M."/>
            <person name="Sun H."/>
            <person name="Tritt A."/>
            <person name="Yoshinaga Y."/>
            <person name="Zwiers L.-H."/>
            <person name="Turgeon B."/>
            <person name="Goodwin S."/>
            <person name="Spatafora J."/>
            <person name="Crous P."/>
            <person name="Grigoriev I."/>
        </authorList>
    </citation>
    <scope>NUCLEOTIDE SEQUENCE</scope>
    <source>
        <strain evidence="4">CBS 113818</strain>
    </source>
</reference>
<dbReference type="AlphaFoldDB" id="A0A6A7A330"/>
<feature type="domain" description="Ketoreductase" evidence="3">
    <location>
        <begin position="8"/>
        <end position="200"/>
    </location>
</feature>
<dbReference type="Gene3D" id="3.40.50.720">
    <property type="entry name" value="NAD(P)-binding Rossmann-like Domain"/>
    <property type="match status" value="1"/>
</dbReference>
<dbReference type="EMBL" id="MU006224">
    <property type="protein sequence ID" value="KAF2827516.1"/>
    <property type="molecule type" value="Genomic_DNA"/>
</dbReference>
<dbReference type="InterPro" id="IPR057326">
    <property type="entry name" value="KR_dom"/>
</dbReference>
<name>A0A6A7A330_9PLEO</name>
<evidence type="ECO:0000313" key="4">
    <source>
        <dbReference type="EMBL" id="KAF2827516.1"/>
    </source>
</evidence>
<dbReference type="PANTHER" id="PTHR24320">
    <property type="entry name" value="RETINOL DEHYDROGENASE"/>
    <property type="match status" value="1"/>
</dbReference>
<gene>
    <name evidence="4" type="ORF">CC86DRAFT_440025</name>
</gene>
<dbReference type="InterPro" id="IPR036291">
    <property type="entry name" value="NAD(P)-bd_dom_sf"/>
</dbReference>